<organism evidence="3 4">
    <name type="scientific">Granulicella aggregans</name>
    <dbReference type="NCBI Taxonomy" id="474949"/>
    <lineage>
        <taxon>Bacteria</taxon>
        <taxon>Pseudomonadati</taxon>
        <taxon>Acidobacteriota</taxon>
        <taxon>Terriglobia</taxon>
        <taxon>Terriglobales</taxon>
        <taxon>Acidobacteriaceae</taxon>
        <taxon>Granulicella</taxon>
    </lineage>
</organism>
<dbReference type="SUPFAM" id="SSF49452">
    <property type="entry name" value="Starch-binding domain-like"/>
    <property type="match status" value="1"/>
</dbReference>
<evidence type="ECO:0000256" key="1">
    <source>
        <dbReference type="SAM" id="MobiDB-lite"/>
    </source>
</evidence>
<name>A0A7W7ZDA1_9BACT</name>
<dbReference type="Gene3D" id="2.60.40.1120">
    <property type="entry name" value="Carboxypeptidase-like, regulatory domain"/>
    <property type="match status" value="1"/>
</dbReference>
<dbReference type="GO" id="GO:0030246">
    <property type="term" value="F:carbohydrate binding"/>
    <property type="evidence" value="ECO:0007669"/>
    <property type="project" value="InterPro"/>
</dbReference>
<evidence type="ECO:0000313" key="3">
    <source>
        <dbReference type="EMBL" id="MBB5057804.1"/>
    </source>
</evidence>
<feature type="chain" id="PRO_5030802165" description="Carboxypeptidase regulatory-like domain-containing protein" evidence="2">
    <location>
        <begin position="27"/>
        <end position="587"/>
    </location>
</feature>
<accession>A0A7W7ZDA1</accession>
<keyword evidence="2" id="KW-0732">Signal</keyword>
<dbReference type="RefSeq" id="WP_184216934.1">
    <property type="nucleotide sequence ID" value="NZ_JACHIP010000003.1"/>
</dbReference>
<protein>
    <recommendedName>
        <fullName evidence="5">Carboxypeptidase regulatory-like domain-containing protein</fullName>
    </recommendedName>
</protein>
<keyword evidence="4" id="KW-1185">Reference proteome</keyword>
<dbReference type="AlphaFoldDB" id="A0A7W7ZDA1"/>
<proteinExistence type="predicted"/>
<dbReference type="SUPFAM" id="SSF56935">
    <property type="entry name" value="Porins"/>
    <property type="match status" value="1"/>
</dbReference>
<feature type="compositionally biased region" description="Polar residues" evidence="1">
    <location>
        <begin position="159"/>
        <end position="170"/>
    </location>
</feature>
<dbReference type="EMBL" id="JACHIP010000003">
    <property type="protein sequence ID" value="MBB5057804.1"/>
    <property type="molecule type" value="Genomic_DNA"/>
</dbReference>
<dbReference type="InterPro" id="IPR010917">
    <property type="entry name" value="TonB_rcpt_CS"/>
</dbReference>
<reference evidence="3 4" key="1">
    <citation type="submission" date="2020-08" db="EMBL/GenBank/DDBJ databases">
        <title>Genomic Encyclopedia of Type Strains, Phase IV (KMG-V): Genome sequencing to study the core and pangenomes of soil and plant-associated prokaryotes.</title>
        <authorList>
            <person name="Whitman W."/>
        </authorList>
    </citation>
    <scope>NUCLEOTIDE SEQUENCE [LARGE SCALE GENOMIC DNA]</scope>
    <source>
        <strain evidence="3 4">M8UP14</strain>
    </source>
</reference>
<feature type="signal peptide" evidence="2">
    <location>
        <begin position="1"/>
        <end position="26"/>
    </location>
</feature>
<comment type="caution">
    <text evidence="3">The sequence shown here is derived from an EMBL/GenBank/DDBJ whole genome shotgun (WGS) entry which is preliminary data.</text>
</comment>
<evidence type="ECO:0000256" key="2">
    <source>
        <dbReference type="SAM" id="SignalP"/>
    </source>
</evidence>
<dbReference type="Proteomes" id="UP000540989">
    <property type="component" value="Unassembled WGS sequence"/>
</dbReference>
<feature type="region of interest" description="Disordered" evidence="1">
    <location>
        <begin position="153"/>
        <end position="177"/>
    </location>
</feature>
<evidence type="ECO:0008006" key="5">
    <source>
        <dbReference type="Google" id="ProtNLM"/>
    </source>
</evidence>
<gene>
    <name evidence="3" type="ORF">HDF16_002510</name>
</gene>
<dbReference type="Pfam" id="PF13620">
    <property type="entry name" value="CarboxypepD_reg"/>
    <property type="match status" value="1"/>
</dbReference>
<evidence type="ECO:0000313" key="4">
    <source>
        <dbReference type="Proteomes" id="UP000540989"/>
    </source>
</evidence>
<dbReference type="PROSITE" id="PS01156">
    <property type="entry name" value="TONB_DEPENDENT_REC_2"/>
    <property type="match status" value="1"/>
</dbReference>
<dbReference type="InterPro" id="IPR013784">
    <property type="entry name" value="Carb-bd-like_fold"/>
</dbReference>
<sequence>MQIRFNQLGTTLILLTGVAVCLPAAAQVSPAAAVTGVVRDVQGVAQAGALVQVMAAGLDVPRTTFTDIHGRYSIANLIPGKYAVQASAALFISTSKDNLQLHPGKWSVVNLTLATLFDTSAWLPAERRKSDEPGDEWKWTLRSSANRPMLRMADDETGEATSVLTSSSATETRRDSTQARATFTSGDGGFGHGGTHSVLAQGRELADGSELMLRMDVGTPTEPAGVGPSTEVEVGFGRKLGYGGAVRTVVSYQGHPELLSSGGTTNGIGVTTFQMASAEQIALGDTVKIEVGSEVYAVKAVGTAMGADPFFRVAVQPSENWTVGYRMATARELQSFGDLDAVERDLPVTVCAGSHMETEHGRHQEVSVSRKLGHGVAEVTYYHDAMDHPAVAGRSVLPDGEPVLQSLGASGFGVLQDPSTASFRFLASGYSAGGMNLMVSEPLGPGLWAALEYSTGSALSGRKVADGMSLAEASDQLYLASGQSATFAVRGRLIRSGTKLRAAYRWQPTGLVTAIDPYRAFSDQAYLSLAVRQPIHMGRLLPPGLEGTLNVTNLLAQGYKPFLSSDGSTLVLAQSPRTLEAGLSVTF</sequence>